<dbReference type="PANTHER" id="PTHR46825">
    <property type="entry name" value="D-ALANYL-D-ALANINE-CARBOXYPEPTIDASE/ENDOPEPTIDASE AMPH"/>
    <property type="match status" value="1"/>
</dbReference>
<evidence type="ECO:0000313" key="4">
    <source>
        <dbReference type="EMBL" id="KAK3324481.1"/>
    </source>
</evidence>
<dbReference type="Gene3D" id="3.40.710.10">
    <property type="entry name" value="DD-peptidase/beta-lactamase superfamily"/>
    <property type="match status" value="1"/>
</dbReference>
<organism evidence="4 5">
    <name type="scientific">Cercophora scortea</name>
    <dbReference type="NCBI Taxonomy" id="314031"/>
    <lineage>
        <taxon>Eukaryota</taxon>
        <taxon>Fungi</taxon>
        <taxon>Dikarya</taxon>
        <taxon>Ascomycota</taxon>
        <taxon>Pezizomycotina</taxon>
        <taxon>Sordariomycetes</taxon>
        <taxon>Sordariomycetidae</taxon>
        <taxon>Sordariales</taxon>
        <taxon>Lasiosphaeriaceae</taxon>
        <taxon>Cercophora</taxon>
    </lineage>
</organism>
<evidence type="ECO:0000256" key="1">
    <source>
        <dbReference type="ARBA" id="ARBA00038215"/>
    </source>
</evidence>
<dbReference type="Pfam" id="PF00144">
    <property type="entry name" value="Beta-lactamase"/>
    <property type="match status" value="1"/>
</dbReference>
<dbReference type="EMBL" id="JAUEPO010000004">
    <property type="protein sequence ID" value="KAK3324481.1"/>
    <property type="molecule type" value="Genomic_DNA"/>
</dbReference>
<comment type="caution">
    <text evidence="4">The sequence shown here is derived from an EMBL/GenBank/DDBJ whole genome shotgun (WGS) entry which is preliminary data.</text>
</comment>
<accession>A0AAE0M9K7</accession>
<sequence length="594" mass="65874">MARWPLISTSAVLLALPAGVGSMNHPHESQMDRLAGVASIILEICNISGVPSAAIGVIDDGKVVFTESFGHSDVSAKKRATADTIYGIGSLTKGFTAASAAHLFDSEPSSIWSRPIRDIIPDYQPKDSRLDRLVSPADFLSHRTGLFPDMSVAVQGDQEFLLSAEQLIPAVSDIDTVASFREEWLYNNWGYSVIAKAIEKLSGKPYHEYVREAVIDPLKLTSTTTRPERGSGSDFAEAYAALDDGSFYHLPQRLPFKDSLFEASGGMYSTVNDLLKYANAVLQANEDPESSPLKNIKMLLSNQVPLDNPSHLYRFYGMGWVLTQLPGVVGLQGDNAELFEWDELPILGSGSPPRMAFYHQGAAFGYYSSIFLFPETRSAVVVLTNSSPLNDAADWIAQVYVSALFGFQPGADYVKLARESRARKVGNMAKLKAGLDAIRHGSPDDTHRPLEVYIGKYYNHRGNFFLDIRPHHDTPASCLQLVFQGKDLHTYQLRHLRGDTFEWALDYNESASRARFAIWDSEYFIVDFEFRAGDTRASSLTWAKWEDAEQGMELVRKQEPEDISVSWIAKLGMALSQAFKPLLKCLDPYPDGSL</sequence>
<dbReference type="InterPro" id="IPR050491">
    <property type="entry name" value="AmpC-like"/>
</dbReference>
<dbReference type="PANTHER" id="PTHR46825:SF14">
    <property type="entry name" value="BETA-LACTAMASE-RELATED DOMAIN-CONTAINING PROTEIN"/>
    <property type="match status" value="1"/>
</dbReference>
<reference evidence="4" key="1">
    <citation type="journal article" date="2023" name="Mol. Phylogenet. Evol.">
        <title>Genome-scale phylogeny and comparative genomics of the fungal order Sordariales.</title>
        <authorList>
            <person name="Hensen N."/>
            <person name="Bonometti L."/>
            <person name="Westerberg I."/>
            <person name="Brannstrom I.O."/>
            <person name="Guillou S."/>
            <person name="Cros-Aarteil S."/>
            <person name="Calhoun S."/>
            <person name="Haridas S."/>
            <person name="Kuo A."/>
            <person name="Mondo S."/>
            <person name="Pangilinan J."/>
            <person name="Riley R."/>
            <person name="LaButti K."/>
            <person name="Andreopoulos B."/>
            <person name="Lipzen A."/>
            <person name="Chen C."/>
            <person name="Yan M."/>
            <person name="Daum C."/>
            <person name="Ng V."/>
            <person name="Clum A."/>
            <person name="Steindorff A."/>
            <person name="Ohm R.A."/>
            <person name="Martin F."/>
            <person name="Silar P."/>
            <person name="Natvig D.O."/>
            <person name="Lalanne C."/>
            <person name="Gautier V."/>
            <person name="Ament-Velasquez S.L."/>
            <person name="Kruys A."/>
            <person name="Hutchinson M.I."/>
            <person name="Powell A.J."/>
            <person name="Barry K."/>
            <person name="Miller A.N."/>
            <person name="Grigoriev I.V."/>
            <person name="Debuchy R."/>
            <person name="Gladieux P."/>
            <person name="Hiltunen Thoren M."/>
            <person name="Johannesson H."/>
        </authorList>
    </citation>
    <scope>NUCLEOTIDE SEQUENCE</scope>
    <source>
        <strain evidence="4">SMH4131-1</strain>
    </source>
</reference>
<reference evidence="4" key="2">
    <citation type="submission" date="2023-06" db="EMBL/GenBank/DDBJ databases">
        <authorList>
            <consortium name="Lawrence Berkeley National Laboratory"/>
            <person name="Haridas S."/>
            <person name="Hensen N."/>
            <person name="Bonometti L."/>
            <person name="Westerberg I."/>
            <person name="Brannstrom I.O."/>
            <person name="Guillou S."/>
            <person name="Cros-Aarteil S."/>
            <person name="Calhoun S."/>
            <person name="Kuo A."/>
            <person name="Mondo S."/>
            <person name="Pangilinan J."/>
            <person name="Riley R."/>
            <person name="Labutti K."/>
            <person name="Andreopoulos B."/>
            <person name="Lipzen A."/>
            <person name="Chen C."/>
            <person name="Yanf M."/>
            <person name="Daum C."/>
            <person name="Ng V."/>
            <person name="Clum A."/>
            <person name="Steindorff A."/>
            <person name="Ohm R."/>
            <person name="Martin F."/>
            <person name="Silar P."/>
            <person name="Natvig D."/>
            <person name="Lalanne C."/>
            <person name="Gautier V."/>
            <person name="Ament-Velasquez S.L."/>
            <person name="Kruys A."/>
            <person name="Hutchinson M.I."/>
            <person name="Powell A.J."/>
            <person name="Barry K."/>
            <person name="Miller A.N."/>
            <person name="Grigoriev I.V."/>
            <person name="Debuchy R."/>
            <person name="Gladieux P."/>
            <person name="Thoren M.H."/>
            <person name="Johannesson H."/>
        </authorList>
    </citation>
    <scope>NUCLEOTIDE SEQUENCE</scope>
    <source>
        <strain evidence="4">SMH4131-1</strain>
    </source>
</reference>
<gene>
    <name evidence="4" type="ORF">B0T19DRAFT_231281</name>
</gene>
<evidence type="ECO:0000313" key="5">
    <source>
        <dbReference type="Proteomes" id="UP001286456"/>
    </source>
</evidence>
<dbReference type="AlphaFoldDB" id="A0AAE0M9K7"/>
<dbReference type="InterPro" id="IPR012338">
    <property type="entry name" value="Beta-lactam/transpept-like"/>
</dbReference>
<dbReference type="Proteomes" id="UP001286456">
    <property type="component" value="Unassembled WGS sequence"/>
</dbReference>
<evidence type="ECO:0000259" key="3">
    <source>
        <dbReference type="Pfam" id="PF00144"/>
    </source>
</evidence>
<proteinExistence type="inferred from homology"/>
<keyword evidence="2" id="KW-0732">Signal</keyword>
<name>A0AAE0M9K7_9PEZI</name>
<dbReference type="SUPFAM" id="SSF56601">
    <property type="entry name" value="beta-lactamase/transpeptidase-like"/>
    <property type="match status" value="1"/>
</dbReference>
<dbReference type="InterPro" id="IPR001466">
    <property type="entry name" value="Beta-lactam-related"/>
</dbReference>
<evidence type="ECO:0000256" key="2">
    <source>
        <dbReference type="SAM" id="SignalP"/>
    </source>
</evidence>
<comment type="similarity">
    <text evidence="1">Belongs to the peptidase S12 family.</text>
</comment>
<feature type="chain" id="PRO_5042078255" evidence="2">
    <location>
        <begin position="23"/>
        <end position="594"/>
    </location>
</feature>
<feature type="domain" description="Beta-lactamase-related" evidence="3">
    <location>
        <begin position="49"/>
        <end position="394"/>
    </location>
</feature>
<keyword evidence="5" id="KW-1185">Reference proteome</keyword>
<protein>
    <submittedName>
        <fullName evidence="4">Penicillin-binding protein</fullName>
    </submittedName>
</protein>
<feature type="signal peptide" evidence="2">
    <location>
        <begin position="1"/>
        <end position="22"/>
    </location>
</feature>